<dbReference type="GO" id="GO:0070402">
    <property type="term" value="F:NADPH binding"/>
    <property type="evidence" value="ECO:0007669"/>
    <property type="project" value="TreeGrafter"/>
</dbReference>
<organism evidence="4 5">
    <name type="scientific">Nocardia yunnanensis</name>
    <dbReference type="NCBI Taxonomy" id="2382165"/>
    <lineage>
        <taxon>Bacteria</taxon>
        <taxon>Bacillati</taxon>
        <taxon>Actinomycetota</taxon>
        <taxon>Actinomycetes</taxon>
        <taxon>Mycobacteriales</taxon>
        <taxon>Nocardiaceae</taxon>
        <taxon>Nocardia</taxon>
    </lineage>
</organism>
<dbReference type="GO" id="GO:0008270">
    <property type="term" value="F:zinc ion binding"/>
    <property type="evidence" value="ECO:0007669"/>
    <property type="project" value="InterPro"/>
</dbReference>
<name>A0A386ZKL9_9NOCA</name>
<keyword evidence="2" id="KW-0560">Oxidoreductase</keyword>
<reference evidence="4 5" key="1">
    <citation type="submission" date="2018-09" db="EMBL/GenBank/DDBJ databases">
        <title>Nocardia yunnanensis sp. nov., an actinomycete isolated from a soil sample.</title>
        <authorList>
            <person name="Zhang J."/>
        </authorList>
    </citation>
    <scope>NUCLEOTIDE SEQUENCE [LARGE SCALE GENOMIC DNA]</scope>
    <source>
        <strain evidence="4 5">CFHS0054</strain>
    </source>
</reference>
<dbReference type="AlphaFoldDB" id="A0A386ZKL9"/>
<dbReference type="GO" id="GO:0035925">
    <property type="term" value="F:mRNA 3'-UTR AU-rich region binding"/>
    <property type="evidence" value="ECO:0007669"/>
    <property type="project" value="TreeGrafter"/>
</dbReference>
<dbReference type="InterPro" id="IPR011032">
    <property type="entry name" value="GroES-like_sf"/>
</dbReference>
<dbReference type="Gene3D" id="3.90.180.10">
    <property type="entry name" value="Medium-chain alcohol dehydrogenases, catalytic domain"/>
    <property type="match status" value="1"/>
</dbReference>
<evidence type="ECO:0000256" key="1">
    <source>
        <dbReference type="ARBA" id="ARBA00022857"/>
    </source>
</evidence>
<dbReference type="SMART" id="SM00829">
    <property type="entry name" value="PKS_ER"/>
    <property type="match status" value="1"/>
</dbReference>
<protein>
    <submittedName>
        <fullName evidence="4">NADPH:quinone reductase</fullName>
    </submittedName>
</protein>
<dbReference type="KEGG" id="nyu:D7D52_33945"/>
<gene>
    <name evidence="4" type="ORF">D7D52_33945</name>
</gene>
<dbReference type="InterPro" id="IPR002364">
    <property type="entry name" value="Quin_OxRdtase/zeta-crystal_CS"/>
</dbReference>
<dbReference type="GO" id="GO:0005829">
    <property type="term" value="C:cytosol"/>
    <property type="evidence" value="ECO:0007669"/>
    <property type="project" value="TreeGrafter"/>
</dbReference>
<dbReference type="EMBL" id="CP032568">
    <property type="protein sequence ID" value="AYF77996.1"/>
    <property type="molecule type" value="Genomic_DNA"/>
</dbReference>
<evidence type="ECO:0000256" key="2">
    <source>
        <dbReference type="ARBA" id="ARBA00023002"/>
    </source>
</evidence>
<sequence length="329" mass="32824">MRVVEAKQFGGPEVLTVTEAPDPAPGPGEVVVRVAAADVMFLDTTLRSGVASQWFAVEPPFVPGGAIAGTVAAVGSDVDPAWIGRRVATATAASGIGSGLPIGGYAELALAKAETLAEIPEALDVVRAAALVHDGRTALAIVDRAPIPSGQWVLITAAGGGLGTLFIQLARAAGARVVAAARGAAKLALAQRLGADLVIDYSHPDWVEQVRAHTGGVHLVLDGAGGEIGGAALAALESGGVFVAYGTSAGGFAAVDPEGAAAQGITVVPLFDIATPDTDWLALHERAQTAAAAGRLEVVVGQTFPLSEAAAAHAAIEARSAVGRTILTV</sequence>
<dbReference type="RefSeq" id="WP_120743013.1">
    <property type="nucleotide sequence ID" value="NZ_CP032568.1"/>
</dbReference>
<dbReference type="SUPFAM" id="SSF51735">
    <property type="entry name" value="NAD(P)-binding Rossmann-fold domains"/>
    <property type="match status" value="1"/>
</dbReference>
<dbReference type="InterPro" id="IPR013149">
    <property type="entry name" value="ADH-like_C"/>
</dbReference>
<dbReference type="Pfam" id="PF08240">
    <property type="entry name" value="ADH_N"/>
    <property type="match status" value="1"/>
</dbReference>
<dbReference type="GO" id="GO:0003960">
    <property type="term" value="F:quinone reductase (NADPH) activity"/>
    <property type="evidence" value="ECO:0007669"/>
    <property type="project" value="TreeGrafter"/>
</dbReference>
<proteinExistence type="predicted"/>
<dbReference type="InterPro" id="IPR020843">
    <property type="entry name" value="ER"/>
</dbReference>
<keyword evidence="5" id="KW-1185">Reference proteome</keyword>
<dbReference type="Pfam" id="PF00107">
    <property type="entry name" value="ADH_zinc_N"/>
    <property type="match status" value="1"/>
</dbReference>
<accession>A0A386ZKL9</accession>
<dbReference type="Gene3D" id="3.40.50.720">
    <property type="entry name" value="NAD(P)-binding Rossmann-like Domain"/>
    <property type="match status" value="1"/>
</dbReference>
<dbReference type="PANTHER" id="PTHR48106">
    <property type="entry name" value="QUINONE OXIDOREDUCTASE PIG3-RELATED"/>
    <property type="match status" value="1"/>
</dbReference>
<dbReference type="Proteomes" id="UP000267164">
    <property type="component" value="Chromosome"/>
</dbReference>
<dbReference type="PANTHER" id="PTHR48106:SF13">
    <property type="entry name" value="QUINONE OXIDOREDUCTASE-RELATED"/>
    <property type="match status" value="1"/>
</dbReference>
<keyword evidence="1" id="KW-0521">NADP</keyword>
<dbReference type="SUPFAM" id="SSF50129">
    <property type="entry name" value="GroES-like"/>
    <property type="match status" value="1"/>
</dbReference>
<dbReference type="InterPro" id="IPR013154">
    <property type="entry name" value="ADH-like_N"/>
</dbReference>
<dbReference type="OrthoDB" id="5195079at2"/>
<dbReference type="InterPro" id="IPR036291">
    <property type="entry name" value="NAD(P)-bd_dom_sf"/>
</dbReference>
<feature type="domain" description="Enoyl reductase (ER)" evidence="3">
    <location>
        <begin position="10"/>
        <end position="327"/>
    </location>
</feature>
<evidence type="ECO:0000259" key="3">
    <source>
        <dbReference type="SMART" id="SM00829"/>
    </source>
</evidence>
<evidence type="ECO:0000313" key="4">
    <source>
        <dbReference type="EMBL" id="AYF77996.1"/>
    </source>
</evidence>
<dbReference type="PROSITE" id="PS01162">
    <property type="entry name" value="QOR_ZETA_CRYSTAL"/>
    <property type="match status" value="1"/>
</dbReference>
<evidence type="ECO:0000313" key="5">
    <source>
        <dbReference type="Proteomes" id="UP000267164"/>
    </source>
</evidence>